<dbReference type="InterPro" id="IPR011990">
    <property type="entry name" value="TPR-like_helical_dom_sf"/>
</dbReference>
<feature type="coiled-coil region" evidence="1">
    <location>
        <begin position="527"/>
        <end position="557"/>
    </location>
</feature>
<evidence type="ECO:0000256" key="1">
    <source>
        <dbReference type="SAM" id="Coils"/>
    </source>
</evidence>
<keyword evidence="3" id="KW-1185">Reference proteome</keyword>
<evidence type="ECO:0000313" key="3">
    <source>
        <dbReference type="Proteomes" id="UP001085076"/>
    </source>
</evidence>
<organism evidence="2 3">
    <name type="scientific">Dioscorea zingiberensis</name>
    <dbReference type="NCBI Taxonomy" id="325984"/>
    <lineage>
        <taxon>Eukaryota</taxon>
        <taxon>Viridiplantae</taxon>
        <taxon>Streptophyta</taxon>
        <taxon>Embryophyta</taxon>
        <taxon>Tracheophyta</taxon>
        <taxon>Spermatophyta</taxon>
        <taxon>Magnoliopsida</taxon>
        <taxon>Liliopsida</taxon>
        <taxon>Dioscoreales</taxon>
        <taxon>Dioscoreaceae</taxon>
        <taxon>Dioscorea</taxon>
    </lineage>
</organism>
<dbReference type="PANTHER" id="PTHR37381">
    <property type="entry name" value="PENTATRICOPEPTIDE REPEAT (PPR) SUPERFAMILY PROTEIN"/>
    <property type="match status" value="1"/>
</dbReference>
<evidence type="ECO:0000313" key="2">
    <source>
        <dbReference type="EMBL" id="KAJ0971733.1"/>
    </source>
</evidence>
<dbReference type="EMBL" id="JAGGNH010000005">
    <property type="protein sequence ID" value="KAJ0971733.1"/>
    <property type="molecule type" value="Genomic_DNA"/>
</dbReference>
<dbReference type="AlphaFoldDB" id="A0A9D5HD41"/>
<dbReference type="PANTHER" id="PTHR37381:SF1">
    <property type="entry name" value="PENTATRICOPEPTIDE REPEAT (PPR) SUPERFAMILY PROTEIN"/>
    <property type="match status" value="1"/>
</dbReference>
<name>A0A9D5HD41_9LILI</name>
<accession>A0A9D5HD41</accession>
<reference evidence="2" key="1">
    <citation type="submission" date="2021-03" db="EMBL/GenBank/DDBJ databases">
        <authorList>
            <person name="Li Z."/>
            <person name="Yang C."/>
        </authorList>
    </citation>
    <scope>NUCLEOTIDE SEQUENCE</scope>
    <source>
        <strain evidence="2">Dzin_1.0</strain>
        <tissue evidence="2">Leaf</tissue>
    </source>
</reference>
<dbReference type="Gene3D" id="1.25.40.10">
    <property type="entry name" value="Tetratricopeptide repeat domain"/>
    <property type="match status" value="1"/>
</dbReference>
<gene>
    <name evidence="2" type="ORF">J5N97_019692</name>
</gene>
<keyword evidence="1" id="KW-0175">Coiled coil</keyword>
<dbReference type="Proteomes" id="UP001085076">
    <property type="component" value="Miscellaneous, Linkage group lg05"/>
</dbReference>
<proteinExistence type="predicted"/>
<dbReference type="OrthoDB" id="2017681at2759"/>
<comment type="caution">
    <text evidence="2">The sequence shown here is derived from an EMBL/GenBank/DDBJ whole genome shotgun (WGS) entry which is preliminary data.</text>
</comment>
<reference evidence="2" key="2">
    <citation type="journal article" date="2022" name="Hortic Res">
        <title>The genome of Dioscorea zingiberensis sheds light on the biosynthesis, origin and evolution of the medicinally important diosgenin saponins.</title>
        <authorList>
            <person name="Li Y."/>
            <person name="Tan C."/>
            <person name="Li Z."/>
            <person name="Guo J."/>
            <person name="Li S."/>
            <person name="Chen X."/>
            <person name="Wang C."/>
            <person name="Dai X."/>
            <person name="Yang H."/>
            <person name="Song W."/>
            <person name="Hou L."/>
            <person name="Xu J."/>
            <person name="Tong Z."/>
            <person name="Xu A."/>
            <person name="Yuan X."/>
            <person name="Wang W."/>
            <person name="Yang Q."/>
            <person name="Chen L."/>
            <person name="Sun Z."/>
            <person name="Wang K."/>
            <person name="Pan B."/>
            <person name="Chen J."/>
            <person name="Bao Y."/>
            <person name="Liu F."/>
            <person name="Qi X."/>
            <person name="Gang D.R."/>
            <person name="Wen J."/>
            <person name="Li J."/>
        </authorList>
    </citation>
    <scope>NUCLEOTIDE SEQUENCE</scope>
    <source>
        <strain evidence="2">Dzin_1.0</strain>
    </source>
</reference>
<protein>
    <submittedName>
        <fullName evidence="2">Uncharacterized protein</fullName>
    </submittedName>
</protein>
<sequence>MALSLAAPRISRLLHHSPLNFRPSSNCSNSISTLSSINLSFFPCASCSSCSSTNSHQTSKATPSGGESFTTNDSGHSLLDEELLRRVSSAKDADQVLDIIAEANSNVGSGVLGAADCCSIIAAALERNNVELALSIFYAMRSVLGAGISGEPSAVGGWEWTRPNVQTYALLIRGLAASLRVPDAIRMINYVCNVGVSSEEEVPFGKIVRCPICTVAIAVAQPQHGIQVASCSKCRYQYELVSGDIVSIVSEEISMDISVWQKALRFLQIIKGNVPAALHSIVVRTPSGTARTHRFATMTVELPAQEGERVTISSAAPPYVYQEIGPLRVTAKAPGFSPGEPMCLTNHTTGQISPLLRVPEKDGNFFLLNPSILFPTIALLASGDAASGIIDPSLPRLISIAVVASVAVGTTIDRVVVPQLSKLPERSVEVVALKQQLLSQYDLLQSRIKDLREAAEKEVWMLARMCQLENKILALGEASYRARRGRIKRVRESLENSLLARIELIESYAKISSMIEIEVEMESDVPAAEAVRNARNLAEQIEQIAEIENLEERWRIQAEANDEVERLLSSQPVLIEQEEAHGRAEASKQL</sequence>